<keyword evidence="2" id="KW-1185">Reference proteome</keyword>
<feature type="transmembrane region" description="Helical" evidence="1">
    <location>
        <begin position="12"/>
        <end position="31"/>
    </location>
</feature>
<keyword evidence="1" id="KW-0812">Transmembrane</keyword>
<keyword evidence="1" id="KW-1133">Transmembrane helix</keyword>
<evidence type="ECO:0000256" key="1">
    <source>
        <dbReference type="SAM" id="Phobius"/>
    </source>
</evidence>
<dbReference type="Proteomes" id="UP000095283">
    <property type="component" value="Unplaced"/>
</dbReference>
<dbReference type="WBParaSite" id="Hba_03264">
    <property type="protein sequence ID" value="Hba_03264"/>
    <property type="gene ID" value="Hba_03264"/>
</dbReference>
<dbReference type="AlphaFoldDB" id="A0A1I7WEA0"/>
<evidence type="ECO:0000313" key="3">
    <source>
        <dbReference type="WBParaSite" id="Hba_03264"/>
    </source>
</evidence>
<name>A0A1I7WEA0_HETBA</name>
<feature type="transmembrane region" description="Helical" evidence="1">
    <location>
        <begin position="71"/>
        <end position="89"/>
    </location>
</feature>
<protein>
    <submittedName>
        <fullName evidence="3">Uncharacterized protein</fullName>
    </submittedName>
</protein>
<keyword evidence="1" id="KW-0472">Membrane</keyword>
<evidence type="ECO:0000313" key="2">
    <source>
        <dbReference type="Proteomes" id="UP000095283"/>
    </source>
</evidence>
<sequence length="377" mass="44589">MIRILIQTILNSIYSINALVFIIISFIIFIFQKFASELVNTSDEQLPTAVRALEVQIIWIYSHYFRLQPSLELFVLLILVPAVLIYLQQLKLVSSLWASNLSIMVNCLLNCCEHYILLFAPKMTPALRKPVNWDTMLVFQMHLKNYMRLSLLNSLNLFFNLVFHFKPIYLFEFVIISQFPFLDDARSRISLVFYGFVPRLCKWSWCTKNAHFVRVFLFFSTVYNFSFPPSSANAKINTTFNNNKIINNSFNRWPLTNCNIHSTILRDRLIFGRFYFRYIPLILKHNYICKYHICSVAFKKESITDFLTIFVFSKISTLFHAIKKGVDNHNTGKKKCNLYFLRKVDGMCAPWSGLRDTHFWRLITYYPFNVVGRRTFF</sequence>
<organism evidence="2 3">
    <name type="scientific">Heterorhabditis bacteriophora</name>
    <name type="common">Entomopathogenic nematode worm</name>
    <dbReference type="NCBI Taxonomy" id="37862"/>
    <lineage>
        <taxon>Eukaryota</taxon>
        <taxon>Metazoa</taxon>
        <taxon>Ecdysozoa</taxon>
        <taxon>Nematoda</taxon>
        <taxon>Chromadorea</taxon>
        <taxon>Rhabditida</taxon>
        <taxon>Rhabditina</taxon>
        <taxon>Rhabditomorpha</taxon>
        <taxon>Strongyloidea</taxon>
        <taxon>Heterorhabditidae</taxon>
        <taxon>Heterorhabditis</taxon>
    </lineage>
</organism>
<proteinExistence type="predicted"/>
<feature type="transmembrane region" description="Helical" evidence="1">
    <location>
        <begin position="146"/>
        <end position="165"/>
    </location>
</feature>
<reference evidence="3" key="1">
    <citation type="submission" date="2016-11" db="UniProtKB">
        <authorList>
            <consortium name="WormBaseParasite"/>
        </authorList>
    </citation>
    <scope>IDENTIFICATION</scope>
</reference>
<accession>A0A1I7WEA0</accession>